<proteinExistence type="predicted"/>
<dbReference type="EMBL" id="DS547096">
    <property type="protein sequence ID" value="EDR11155.1"/>
    <property type="molecule type" value="Genomic_DNA"/>
</dbReference>
<dbReference type="GeneID" id="6074208"/>
<dbReference type="PANTHER" id="PTHR28155">
    <property type="entry name" value="ACR243WP"/>
    <property type="match status" value="1"/>
</dbReference>
<sequence>MSSPSPSGSGSSRSSATPEPTISVKKTSKKSKDKGKQKSSTGQGKNEGVDQNWAYKPPAGAVLIEEDVDAGEFDWDKVNSDDVDLWLIRVPESVKPKYLENLQVEVPSSSKSTRIGTVKRKHATFDIWSIGGDDDDLPIGGEEIKSISCLLPKKGKKGKLYPAPKPFARHLVIAAQAVVPSPIAPSESGPDPETGKYKSVPRQRYPTELLKHRFMPYGSVGGVDESVVGPANAGDVAMDVDVKEVASQKKEKKVNDKKKDEAVEEKDTRKSPVVETKKSKGKKRKGEAEVIDTPAPKKSRKAKT</sequence>
<feature type="region of interest" description="Disordered" evidence="1">
    <location>
        <begin position="244"/>
        <end position="304"/>
    </location>
</feature>
<name>B0D2U6_LACBS</name>
<evidence type="ECO:0000256" key="1">
    <source>
        <dbReference type="SAM" id="MobiDB-lite"/>
    </source>
</evidence>
<dbReference type="InterPro" id="IPR053263">
    <property type="entry name" value="Euk_RPA34_RNAP_subunit"/>
</dbReference>
<feature type="compositionally biased region" description="Basic and acidic residues" evidence="1">
    <location>
        <begin position="244"/>
        <end position="278"/>
    </location>
</feature>
<accession>B0D2U6</accession>
<dbReference type="InParanoid" id="B0D2U6"/>
<protein>
    <submittedName>
        <fullName evidence="2">Predicted protein</fullName>
    </submittedName>
</protein>
<gene>
    <name evidence="2" type="ORF">LACBIDRAFT_315649</name>
</gene>
<organism evidence="3">
    <name type="scientific">Laccaria bicolor (strain S238N-H82 / ATCC MYA-4686)</name>
    <name type="common">Bicoloured deceiver</name>
    <name type="synonym">Laccaria laccata var. bicolor</name>
    <dbReference type="NCBI Taxonomy" id="486041"/>
    <lineage>
        <taxon>Eukaryota</taxon>
        <taxon>Fungi</taxon>
        <taxon>Dikarya</taxon>
        <taxon>Basidiomycota</taxon>
        <taxon>Agaricomycotina</taxon>
        <taxon>Agaricomycetes</taxon>
        <taxon>Agaricomycetidae</taxon>
        <taxon>Agaricales</taxon>
        <taxon>Agaricineae</taxon>
        <taxon>Hydnangiaceae</taxon>
        <taxon>Laccaria</taxon>
    </lineage>
</organism>
<feature type="region of interest" description="Disordered" evidence="1">
    <location>
        <begin position="181"/>
        <end position="203"/>
    </location>
</feature>
<reference evidence="2 3" key="1">
    <citation type="journal article" date="2008" name="Nature">
        <title>The genome of Laccaria bicolor provides insights into mycorrhizal symbiosis.</title>
        <authorList>
            <person name="Martin F."/>
            <person name="Aerts A."/>
            <person name="Ahren D."/>
            <person name="Brun A."/>
            <person name="Danchin E.G.J."/>
            <person name="Duchaussoy F."/>
            <person name="Gibon J."/>
            <person name="Kohler A."/>
            <person name="Lindquist E."/>
            <person name="Pereda V."/>
            <person name="Salamov A."/>
            <person name="Shapiro H.J."/>
            <person name="Wuyts J."/>
            <person name="Blaudez D."/>
            <person name="Buee M."/>
            <person name="Brokstein P."/>
            <person name="Canbaeck B."/>
            <person name="Cohen D."/>
            <person name="Courty P.E."/>
            <person name="Coutinho P.M."/>
            <person name="Delaruelle C."/>
            <person name="Detter J.C."/>
            <person name="Deveau A."/>
            <person name="DiFazio S."/>
            <person name="Duplessis S."/>
            <person name="Fraissinet-Tachet L."/>
            <person name="Lucic E."/>
            <person name="Frey-Klett P."/>
            <person name="Fourrey C."/>
            <person name="Feussner I."/>
            <person name="Gay G."/>
            <person name="Grimwood J."/>
            <person name="Hoegger P.J."/>
            <person name="Jain P."/>
            <person name="Kilaru S."/>
            <person name="Labbe J."/>
            <person name="Lin Y.C."/>
            <person name="Legue V."/>
            <person name="Le Tacon F."/>
            <person name="Marmeisse R."/>
            <person name="Melayah D."/>
            <person name="Montanini B."/>
            <person name="Muratet M."/>
            <person name="Nehls U."/>
            <person name="Niculita-Hirzel H."/>
            <person name="Oudot-Le Secq M.P."/>
            <person name="Peter M."/>
            <person name="Quesneville H."/>
            <person name="Rajashekar B."/>
            <person name="Reich M."/>
            <person name="Rouhier N."/>
            <person name="Schmutz J."/>
            <person name="Yin T."/>
            <person name="Chalot M."/>
            <person name="Henrissat B."/>
            <person name="Kuees U."/>
            <person name="Lucas S."/>
            <person name="Van de Peer Y."/>
            <person name="Podila G.K."/>
            <person name="Polle A."/>
            <person name="Pukkila P.J."/>
            <person name="Richardson P.M."/>
            <person name="Rouze P."/>
            <person name="Sanders I.R."/>
            <person name="Stajich J.E."/>
            <person name="Tunlid A."/>
            <person name="Tuskan G."/>
            <person name="Grigoriev I.V."/>
        </authorList>
    </citation>
    <scope>NUCLEOTIDE SEQUENCE [LARGE SCALE GENOMIC DNA]</scope>
    <source>
        <strain evidence="3">S238N-H82 / ATCC MYA-4686</strain>
    </source>
</reference>
<feature type="region of interest" description="Disordered" evidence="1">
    <location>
        <begin position="1"/>
        <end position="54"/>
    </location>
</feature>
<dbReference type="GO" id="GO:0006360">
    <property type="term" value="P:transcription by RNA polymerase I"/>
    <property type="evidence" value="ECO:0007669"/>
    <property type="project" value="InterPro"/>
</dbReference>
<dbReference type="HOGENOM" id="CLU_083052_1_0_1"/>
<dbReference type="AlphaFoldDB" id="B0D2U6"/>
<evidence type="ECO:0000313" key="2">
    <source>
        <dbReference type="EMBL" id="EDR11155.1"/>
    </source>
</evidence>
<dbReference type="InterPro" id="IPR013240">
    <property type="entry name" value="DNA-dir_RNA_pol1_su_RPA34"/>
</dbReference>
<dbReference type="Gene3D" id="6.20.250.70">
    <property type="match status" value="1"/>
</dbReference>
<dbReference type="OrthoDB" id="76224at2759"/>
<evidence type="ECO:0000313" key="3">
    <source>
        <dbReference type="Proteomes" id="UP000001194"/>
    </source>
</evidence>
<dbReference type="PANTHER" id="PTHR28155:SF1">
    <property type="entry name" value="DNA-DIRECTED RNA POLYMERASE I SUBUNIT RPA34.5-DOMAIN-CONTAINING PROTEIN"/>
    <property type="match status" value="1"/>
</dbReference>
<feature type="compositionally biased region" description="Low complexity" evidence="1">
    <location>
        <begin position="1"/>
        <end position="15"/>
    </location>
</feature>
<feature type="compositionally biased region" description="Basic residues" evidence="1">
    <location>
        <begin position="26"/>
        <end position="37"/>
    </location>
</feature>
<dbReference type="RefSeq" id="XP_001878456.1">
    <property type="nucleotide sequence ID" value="XM_001878421.1"/>
</dbReference>
<dbReference type="Proteomes" id="UP000001194">
    <property type="component" value="Unassembled WGS sequence"/>
</dbReference>
<dbReference type="KEGG" id="lbc:LACBIDRAFT_315649"/>
<dbReference type="Pfam" id="PF08208">
    <property type="entry name" value="RNA_polI_A34"/>
    <property type="match status" value="1"/>
</dbReference>
<keyword evidence="3" id="KW-1185">Reference proteome</keyword>